<name>A0A066W431_TILAU</name>
<dbReference type="Proteomes" id="UP000027361">
    <property type="component" value="Unassembled WGS sequence"/>
</dbReference>
<sequence>MPASSFANRAGQRNRSAGASSVKSGIKDDLRQQGESEQLSNPAHRTASEPRKTDYIPIYQEHCSSERGQGEDLHASNISSAGEFLPAEGTHSHPSPAGRTIRLNQYGHELDGQFDWAVDKSKRMIKELPRRSLAGHLGSPPSINRDAEDVPLGLVERRVHASRGSGETLGDLPNLIQDLRYEGKHYERKQCVPV</sequence>
<dbReference type="HOGENOM" id="CLU_1403332_0_0_1"/>
<evidence type="ECO:0000313" key="3">
    <source>
        <dbReference type="Proteomes" id="UP000027361"/>
    </source>
</evidence>
<dbReference type="EMBL" id="JMSN01000025">
    <property type="protein sequence ID" value="KDN48481.1"/>
    <property type="molecule type" value="Genomic_DNA"/>
</dbReference>
<gene>
    <name evidence="2" type="ORF">K437DRAFT_86830</name>
</gene>
<dbReference type="GeneID" id="25267898"/>
<feature type="region of interest" description="Disordered" evidence="1">
    <location>
        <begin position="1"/>
        <end position="53"/>
    </location>
</feature>
<protein>
    <submittedName>
        <fullName evidence="2">Uncharacterized protein</fullName>
    </submittedName>
</protein>
<comment type="caution">
    <text evidence="2">The sequence shown here is derived from an EMBL/GenBank/DDBJ whole genome shotgun (WGS) entry which is preliminary data.</text>
</comment>
<evidence type="ECO:0000256" key="1">
    <source>
        <dbReference type="SAM" id="MobiDB-lite"/>
    </source>
</evidence>
<dbReference type="AlphaFoldDB" id="A0A066W431"/>
<proteinExistence type="predicted"/>
<evidence type="ECO:0000313" key="2">
    <source>
        <dbReference type="EMBL" id="KDN48481.1"/>
    </source>
</evidence>
<dbReference type="InParanoid" id="A0A066W431"/>
<feature type="compositionally biased region" description="Basic and acidic residues" evidence="1">
    <location>
        <begin position="25"/>
        <end position="34"/>
    </location>
</feature>
<organism evidence="2 3">
    <name type="scientific">Tilletiaria anomala (strain ATCC 24038 / CBS 436.72 / UBC 951)</name>
    <dbReference type="NCBI Taxonomy" id="1037660"/>
    <lineage>
        <taxon>Eukaryota</taxon>
        <taxon>Fungi</taxon>
        <taxon>Dikarya</taxon>
        <taxon>Basidiomycota</taxon>
        <taxon>Ustilaginomycotina</taxon>
        <taxon>Exobasidiomycetes</taxon>
        <taxon>Georgefischeriales</taxon>
        <taxon>Tilletiariaceae</taxon>
        <taxon>Tilletiaria</taxon>
    </lineage>
</organism>
<feature type="compositionally biased region" description="Polar residues" evidence="1">
    <location>
        <begin position="1"/>
        <end position="23"/>
    </location>
</feature>
<reference evidence="2 3" key="1">
    <citation type="submission" date="2014-05" db="EMBL/GenBank/DDBJ databases">
        <title>Draft genome sequence of a rare smut relative, Tilletiaria anomala UBC 951.</title>
        <authorList>
            <consortium name="DOE Joint Genome Institute"/>
            <person name="Toome M."/>
            <person name="Kuo A."/>
            <person name="Henrissat B."/>
            <person name="Lipzen A."/>
            <person name="Tritt A."/>
            <person name="Yoshinaga Y."/>
            <person name="Zane M."/>
            <person name="Barry K."/>
            <person name="Grigoriev I.V."/>
            <person name="Spatafora J.W."/>
            <person name="Aimea M.C."/>
        </authorList>
    </citation>
    <scope>NUCLEOTIDE SEQUENCE [LARGE SCALE GENOMIC DNA]</scope>
    <source>
        <strain evidence="2 3">UBC 951</strain>
    </source>
</reference>
<dbReference type="RefSeq" id="XP_013244137.1">
    <property type="nucleotide sequence ID" value="XM_013388683.1"/>
</dbReference>
<keyword evidence="3" id="KW-1185">Reference proteome</keyword>
<accession>A0A066W431</accession>